<dbReference type="GO" id="GO:0004674">
    <property type="term" value="F:protein serine/threonine kinase activity"/>
    <property type="evidence" value="ECO:0007669"/>
    <property type="project" value="TreeGrafter"/>
</dbReference>
<reference evidence="3" key="1">
    <citation type="submission" date="2016-03" db="EMBL/GenBank/DDBJ databases">
        <title>Updated assembly of Pseudogymnoascus destructans, the fungus causing white-nose syndrome of bats.</title>
        <authorList>
            <person name="Palmer J.M."/>
            <person name="Drees K.P."/>
            <person name="Foster J.T."/>
            <person name="Lindner D.L."/>
        </authorList>
    </citation>
    <scope>NUCLEOTIDE SEQUENCE [LARGE SCALE GENOMIC DNA]</scope>
    <source>
        <strain evidence="3">20631-21</strain>
    </source>
</reference>
<feature type="compositionally biased region" description="Polar residues" evidence="1">
    <location>
        <begin position="35"/>
        <end position="44"/>
    </location>
</feature>
<dbReference type="PROSITE" id="PS00108">
    <property type="entry name" value="PROTEIN_KINASE_ST"/>
    <property type="match status" value="1"/>
</dbReference>
<proteinExistence type="predicted"/>
<feature type="compositionally biased region" description="Basic and acidic residues" evidence="1">
    <location>
        <begin position="46"/>
        <end position="57"/>
    </location>
</feature>
<dbReference type="Proteomes" id="UP000077154">
    <property type="component" value="Unassembled WGS sequence"/>
</dbReference>
<accession>A0A177AFC7</accession>
<evidence type="ECO:0000256" key="1">
    <source>
        <dbReference type="SAM" id="MobiDB-lite"/>
    </source>
</evidence>
<dbReference type="VEuPathDB" id="FungiDB:GMDG_00049"/>
<dbReference type="InterPro" id="IPR001245">
    <property type="entry name" value="Ser-Thr/Tyr_kinase_cat_dom"/>
</dbReference>
<evidence type="ECO:0000259" key="2">
    <source>
        <dbReference type="PROSITE" id="PS50011"/>
    </source>
</evidence>
<evidence type="ECO:0000313" key="3">
    <source>
        <dbReference type="EMBL" id="OAF60530.1"/>
    </source>
</evidence>
<dbReference type="InterPro" id="IPR051681">
    <property type="entry name" value="Ser/Thr_Kinases-Pseudokinases"/>
</dbReference>
<gene>
    <name evidence="3" type="ORF">VC83_03536</name>
</gene>
<feature type="domain" description="Protein kinase" evidence="2">
    <location>
        <begin position="101"/>
        <end position="354"/>
    </location>
</feature>
<dbReference type="Pfam" id="PF07714">
    <property type="entry name" value="PK_Tyr_Ser-Thr"/>
    <property type="match status" value="1"/>
</dbReference>
<dbReference type="GO" id="GO:0005524">
    <property type="term" value="F:ATP binding"/>
    <property type="evidence" value="ECO:0007669"/>
    <property type="project" value="InterPro"/>
</dbReference>
<dbReference type="AlphaFoldDB" id="A0A177AFC7"/>
<sequence>MSWRIPVTVLARITSTISWLYMSYSDKASIEQDVESGQRTSSTIEEVDHERPKEQTHEPQTPICIIGAETSSNLTEITGAGRDIPDFGILQLDTYDSERADSRRGVISGGSTGLIYLLPSGYVRKTAYPDSTRKQSLRDIEHEYKIYQRLPRHDLLLEMVGYSMEHGLILEYMPNGNLREYLQTKAADVSLDQRLQWACDAAEALHLVHSHNIIHCDVKPENFLLDSRLRLRIIDFSGSSIDGSYFSAVESARFCLPRPWEAPSSIVTDVFALGSTIYEIMTGTQPYAHCTDEEVEALFGEGTFPPVDMIPCGEVIKRCWHSEVHSAKEIWLSIKAEVQKLKDTTGEASAQLSH</sequence>
<organism evidence="3">
    <name type="scientific">Pseudogymnoascus destructans</name>
    <dbReference type="NCBI Taxonomy" id="655981"/>
    <lineage>
        <taxon>Eukaryota</taxon>
        <taxon>Fungi</taxon>
        <taxon>Dikarya</taxon>
        <taxon>Ascomycota</taxon>
        <taxon>Pezizomycotina</taxon>
        <taxon>Leotiomycetes</taxon>
        <taxon>Thelebolales</taxon>
        <taxon>Thelebolaceae</taxon>
        <taxon>Pseudogymnoascus</taxon>
    </lineage>
</organism>
<dbReference type="InterPro" id="IPR000719">
    <property type="entry name" value="Prot_kinase_dom"/>
</dbReference>
<dbReference type="SMART" id="SM00220">
    <property type="entry name" value="S_TKc"/>
    <property type="match status" value="1"/>
</dbReference>
<dbReference type="OrthoDB" id="1668230at2759"/>
<dbReference type="SUPFAM" id="SSF56112">
    <property type="entry name" value="Protein kinase-like (PK-like)"/>
    <property type="match status" value="1"/>
</dbReference>
<dbReference type="InterPro" id="IPR008271">
    <property type="entry name" value="Ser/Thr_kinase_AS"/>
</dbReference>
<dbReference type="InterPro" id="IPR011009">
    <property type="entry name" value="Kinase-like_dom_sf"/>
</dbReference>
<dbReference type="Gene3D" id="1.10.510.10">
    <property type="entry name" value="Transferase(Phosphotransferase) domain 1"/>
    <property type="match status" value="1"/>
</dbReference>
<name>A0A177AFC7_9PEZI</name>
<dbReference type="PROSITE" id="PS50011">
    <property type="entry name" value="PROTEIN_KINASE_DOM"/>
    <property type="match status" value="1"/>
</dbReference>
<feature type="region of interest" description="Disordered" evidence="1">
    <location>
        <begin position="31"/>
        <end position="59"/>
    </location>
</feature>
<dbReference type="GeneID" id="36286612"/>
<dbReference type="EMBL" id="KV441391">
    <property type="protein sequence ID" value="OAF60530.1"/>
    <property type="molecule type" value="Genomic_DNA"/>
</dbReference>
<dbReference type="PANTHER" id="PTHR44329">
    <property type="entry name" value="SERINE/THREONINE-PROTEIN KINASE TNNI3K-RELATED"/>
    <property type="match status" value="1"/>
</dbReference>
<dbReference type="RefSeq" id="XP_024325811.1">
    <property type="nucleotide sequence ID" value="XM_024467182.1"/>
</dbReference>
<protein>
    <recommendedName>
        <fullName evidence="2">Protein kinase domain-containing protein</fullName>
    </recommendedName>
</protein>